<dbReference type="Gramene" id="LPERR08G03120.1">
    <property type="protein sequence ID" value="LPERR08G03120.1"/>
    <property type="gene ID" value="LPERR08G03120"/>
</dbReference>
<reference evidence="1" key="3">
    <citation type="submission" date="2015-04" db="UniProtKB">
        <authorList>
            <consortium name="EnsemblPlants"/>
        </authorList>
    </citation>
    <scope>IDENTIFICATION</scope>
</reference>
<keyword evidence="2" id="KW-1185">Reference proteome</keyword>
<evidence type="ECO:0000313" key="2">
    <source>
        <dbReference type="Proteomes" id="UP000032180"/>
    </source>
</evidence>
<reference evidence="1 2" key="1">
    <citation type="submission" date="2012-08" db="EMBL/GenBank/DDBJ databases">
        <title>Oryza genome evolution.</title>
        <authorList>
            <person name="Wing R.A."/>
        </authorList>
    </citation>
    <scope>NUCLEOTIDE SEQUENCE</scope>
</reference>
<reference evidence="2" key="2">
    <citation type="submission" date="2013-12" db="EMBL/GenBank/DDBJ databases">
        <authorList>
            <person name="Yu Y."/>
            <person name="Lee S."/>
            <person name="de Baynast K."/>
            <person name="Wissotski M."/>
            <person name="Liu L."/>
            <person name="Talag J."/>
            <person name="Goicoechea J."/>
            <person name="Angelova A."/>
            <person name="Jetty R."/>
            <person name="Kudrna D."/>
            <person name="Golser W."/>
            <person name="Rivera L."/>
            <person name="Zhang J."/>
            <person name="Wing R."/>
        </authorList>
    </citation>
    <scope>NUCLEOTIDE SEQUENCE</scope>
</reference>
<dbReference type="EnsemblPlants" id="LPERR08G03120.1">
    <property type="protein sequence ID" value="LPERR08G03120.1"/>
    <property type="gene ID" value="LPERR08G03120"/>
</dbReference>
<dbReference type="HOGENOM" id="CLU_2545936_0_0_1"/>
<proteinExistence type="predicted"/>
<name>A0A0D9X4G3_9ORYZ</name>
<dbReference type="AlphaFoldDB" id="A0A0D9X4G3"/>
<accession>A0A0D9X4G3</accession>
<dbReference type="Proteomes" id="UP000032180">
    <property type="component" value="Chromosome 8"/>
</dbReference>
<sequence length="83" mass="9474">MANLWMSIAIAMVDQLHWNDFGGCSRCFPWRDDDGNPVALAWLHWRDTSFCNTTLATFLLLKTLLKSHETVSEFLNLISAVTD</sequence>
<protein>
    <submittedName>
        <fullName evidence="1">Uncharacterized protein</fullName>
    </submittedName>
</protein>
<evidence type="ECO:0000313" key="1">
    <source>
        <dbReference type="EnsemblPlants" id="LPERR08G03120.1"/>
    </source>
</evidence>
<organism evidence="1 2">
    <name type="scientific">Leersia perrieri</name>
    <dbReference type="NCBI Taxonomy" id="77586"/>
    <lineage>
        <taxon>Eukaryota</taxon>
        <taxon>Viridiplantae</taxon>
        <taxon>Streptophyta</taxon>
        <taxon>Embryophyta</taxon>
        <taxon>Tracheophyta</taxon>
        <taxon>Spermatophyta</taxon>
        <taxon>Magnoliopsida</taxon>
        <taxon>Liliopsida</taxon>
        <taxon>Poales</taxon>
        <taxon>Poaceae</taxon>
        <taxon>BOP clade</taxon>
        <taxon>Oryzoideae</taxon>
        <taxon>Oryzeae</taxon>
        <taxon>Oryzinae</taxon>
        <taxon>Leersia</taxon>
    </lineage>
</organism>